<name>A0ABR8XMX4_9BACL</name>
<keyword evidence="1" id="KW-0472">Membrane</keyword>
<evidence type="ECO:0000313" key="3">
    <source>
        <dbReference type="Proteomes" id="UP000600565"/>
    </source>
</evidence>
<protein>
    <submittedName>
        <fullName evidence="2">Divergent PAP2 family protein</fullName>
    </submittedName>
</protein>
<comment type="caution">
    <text evidence="2">The sequence shown here is derived from an EMBL/GenBank/DDBJ whole genome shotgun (WGS) entry which is preliminary data.</text>
</comment>
<dbReference type="PANTHER" id="PTHR31446:SF29">
    <property type="entry name" value="ACID PHOSPHATASE_VANADIUM-DEPENDENT HALOPEROXIDASE-RELATED PROTEIN"/>
    <property type="match status" value="1"/>
</dbReference>
<accession>A0ABR8XMX4</accession>
<feature type="transmembrane region" description="Helical" evidence="1">
    <location>
        <begin position="9"/>
        <end position="30"/>
    </location>
</feature>
<dbReference type="Proteomes" id="UP000600565">
    <property type="component" value="Unassembled WGS sequence"/>
</dbReference>
<organism evidence="2 3">
    <name type="scientific">Solibacillus merdavium</name>
    <dbReference type="NCBI Taxonomy" id="2762218"/>
    <lineage>
        <taxon>Bacteria</taxon>
        <taxon>Bacillati</taxon>
        <taxon>Bacillota</taxon>
        <taxon>Bacilli</taxon>
        <taxon>Bacillales</taxon>
        <taxon>Caryophanaceae</taxon>
        <taxon>Solibacillus</taxon>
    </lineage>
</organism>
<gene>
    <name evidence="2" type="ORF">H9632_09435</name>
</gene>
<dbReference type="PANTHER" id="PTHR31446">
    <property type="entry name" value="ACID PHOSPHATASE/VANADIUM-DEPENDENT HALOPEROXIDASE-RELATED PROTEIN"/>
    <property type="match status" value="1"/>
</dbReference>
<feature type="transmembrane region" description="Helical" evidence="1">
    <location>
        <begin position="50"/>
        <end position="83"/>
    </location>
</feature>
<evidence type="ECO:0000313" key="2">
    <source>
        <dbReference type="EMBL" id="MBD8033291.1"/>
    </source>
</evidence>
<evidence type="ECO:0000256" key="1">
    <source>
        <dbReference type="SAM" id="Phobius"/>
    </source>
</evidence>
<sequence>MELLQNTPLWLGIFAIVFAQILKVPINFIITKKFDWSLLTSTGGMPSSHSAAVTSIATAVGIEAGFDSVTFAVAAMLAGVVMYDASHVRFQAGQHAAVLNEIRHDLQLFFDEIKRWPEMNEQEKIEDLKTLLGHKKSEVFIGGLAGIALALIWYSVQGL</sequence>
<keyword evidence="3" id="KW-1185">Reference proteome</keyword>
<dbReference type="EMBL" id="JACSPW010000007">
    <property type="protein sequence ID" value="MBD8033291.1"/>
    <property type="molecule type" value="Genomic_DNA"/>
</dbReference>
<dbReference type="Pfam" id="PF02681">
    <property type="entry name" value="DUF212"/>
    <property type="match status" value="1"/>
</dbReference>
<feature type="transmembrane region" description="Helical" evidence="1">
    <location>
        <begin position="139"/>
        <end position="156"/>
    </location>
</feature>
<keyword evidence="1" id="KW-0812">Transmembrane</keyword>
<proteinExistence type="predicted"/>
<reference evidence="2 3" key="1">
    <citation type="submission" date="2020-08" db="EMBL/GenBank/DDBJ databases">
        <title>A Genomic Blueprint of the Chicken Gut Microbiome.</title>
        <authorList>
            <person name="Gilroy R."/>
            <person name="Ravi A."/>
            <person name="Getino M."/>
            <person name="Pursley I."/>
            <person name="Horton D.L."/>
            <person name="Alikhan N.-F."/>
            <person name="Baker D."/>
            <person name="Gharbi K."/>
            <person name="Hall N."/>
            <person name="Watson M."/>
            <person name="Adriaenssens E.M."/>
            <person name="Foster-Nyarko E."/>
            <person name="Jarju S."/>
            <person name="Secka A."/>
            <person name="Antonio M."/>
            <person name="Oren A."/>
            <person name="Chaudhuri R."/>
            <person name="La Ragione R.M."/>
            <person name="Hildebrand F."/>
            <person name="Pallen M.J."/>
        </authorList>
    </citation>
    <scope>NUCLEOTIDE SEQUENCE [LARGE SCALE GENOMIC DNA]</scope>
    <source>
        <strain evidence="2 3">Sa1YVA6</strain>
    </source>
</reference>
<dbReference type="InterPro" id="IPR003832">
    <property type="entry name" value="DUF212"/>
</dbReference>
<keyword evidence="1" id="KW-1133">Transmembrane helix</keyword>